<evidence type="ECO:0000313" key="1">
    <source>
        <dbReference type="EMBL" id="NOU78268.1"/>
    </source>
</evidence>
<accession>A0ABX1YBC7</accession>
<dbReference type="InterPro" id="IPR046026">
    <property type="entry name" value="DUF5984"/>
</dbReference>
<name>A0ABX1YBC7_9BACL</name>
<protein>
    <submittedName>
        <fullName evidence="1">Uncharacterized protein</fullName>
    </submittedName>
</protein>
<gene>
    <name evidence="1" type="ORF">GC101_05175</name>
</gene>
<reference evidence="1 2" key="1">
    <citation type="submission" date="2019-10" db="EMBL/GenBank/DDBJ databases">
        <title>Description of Paenibacillus terricola sp. nov.</title>
        <authorList>
            <person name="Carlier A."/>
            <person name="Qi S."/>
        </authorList>
    </citation>
    <scope>NUCLEOTIDE SEQUENCE [LARGE SCALE GENOMIC DNA]</scope>
    <source>
        <strain evidence="1 2">LMG 31459</strain>
    </source>
</reference>
<dbReference type="Proteomes" id="UP000596857">
    <property type="component" value="Unassembled WGS sequence"/>
</dbReference>
<dbReference type="Pfam" id="PF19446">
    <property type="entry name" value="DUF5984"/>
    <property type="match status" value="1"/>
</dbReference>
<dbReference type="RefSeq" id="WP_171716400.1">
    <property type="nucleotide sequence ID" value="NZ_WHOB01000018.1"/>
</dbReference>
<organism evidence="1 2">
    <name type="scientific">Paenibacillus phytohabitans</name>
    <dbReference type="NCBI Taxonomy" id="2654978"/>
    <lineage>
        <taxon>Bacteria</taxon>
        <taxon>Bacillati</taxon>
        <taxon>Bacillota</taxon>
        <taxon>Bacilli</taxon>
        <taxon>Bacillales</taxon>
        <taxon>Paenibacillaceae</taxon>
        <taxon>Paenibacillus</taxon>
    </lineage>
</organism>
<evidence type="ECO:0000313" key="2">
    <source>
        <dbReference type="Proteomes" id="UP000596857"/>
    </source>
</evidence>
<proteinExistence type="predicted"/>
<sequence length="264" mass="31499">MLKFILKNIEDIAPWSYNGKSTLSWFALTDSYYWFDFARVQFPQYNEELLKNHNKDKIVPFIDYPFARIFSDICDILPYIAFPVPDEVFEYVNSIEKIEDYRKSLQQWLMNTWDESDEQYDLFMESAQGWLFSRRLDFGYLVGGPDLFIIRNKNEIHFYWTADFIDENGIDFWNTKRGKYSCGYNEFVGELLQCFRSFGYEMQKQILQCAKKPLGVEINLDQLQQNQIQYEDIISSTESGTILLADEPDWKNILEKIESIKNYI</sequence>
<dbReference type="EMBL" id="WHOB01000018">
    <property type="protein sequence ID" value="NOU78268.1"/>
    <property type="molecule type" value="Genomic_DNA"/>
</dbReference>
<keyword evidence="2" id="KW-1185">Reference proteome</keyword>
<comment type="caution">
    <text evidence="1">The sequence shown here is derived from an EMBL/GenBank/DDBJ whole genome shotgun (WGS) entry which is preliminary data.</text>
</comment>